<evidence type="ECO:0000259" key="1">
    <source>
        <dbReference type="Pfam" id="PF04773"/>
    </source>
</evidence>
<evidence type="ECO:0000259" key="2">
    <source>
        <dbReference type="Pfam" id="PF16344"/>
    </source>
</evidence>
<proteinExistence type="predicted"/>
<organism evidence="3 4">
    <name type="scientific">Echinicola jeungdonensis</name>
    <dbReference type="NCBI Taxonomy" id="709343"/>
    <lineage>
        <taxon>Bacteria</taxon>
        <taxon>Pseudomonadati</taxon>
        <taxon>Bacteroidota</taxon>
        <taxon>Cytophagia</taxon>
        <taxon>Cytophagales</taxon>
        <taxon>Cyclobacteriaceae</taxon>
        <taxon>Echinicola</taxon>
    </lineage>
</organism>
<evidence type="ECO:0000313" key="3">
    <source>
        <dbReference type="EMBL" id="MFB9211256.1"/>
    </source>
</evidence>
<dbReference type="Proteomes" id="UP001589654">
    <property type="component" value="Unassembled WGS sequence"/>
</dbReference>
<dbReference type="RefSeq" id="WP_290249279.1">
    <property type="nucleotide sequence ID" value="NZ_JAUFQT010000002.1"/>
</dbReference>
<evidence type="ECO:0000313" key="4">
    <source>
        <dbReference type="Proteomes" id="UP001589654"/>
    </source>
</evidence>
<accession>A0ABV5J3H5</accession>
<reference evidence="3 4" key="1">
    <citation type="submission" date="2024-09" db="EMBL/GenBank/DDBJ databases">
        <authorList>
            <person name="Sun Q."/>
            <person name="Mori K."/>
        </authorList>
    </citation>
    <scope>NUCLEOTIDE SEQUENCE [LARGE SCALE GENOMIC DNA]</scope>
    <source>
        <strain evidence="3 4">CECT 7682</strain>
    </source>
</reference>
<dbReference type="Gene3D" id="2.60.120.1440">
    <property type="match status" value="1"/>
</dbReference>
<dbReference type="PIRSF" id="PIRSF018266">
    <property type="entry name" value="FecR"/>
    <property type="match status" value="1"/>
</dbReference>
<dbReference type="EMBL" id="JBHMEW010000045">
    <property type="protein sequence ID" value="MFB9211256.1"/>
    <property type="molecule type" value="Genomic_DNA"/>
</dbReference>
<dbReference type="Pfam" id="PF16344">
    <property type="entry name" value="FecR_C"/>
    <property type="match status" value="1"/>
</dbReference>
<protein>
    <submittedName>
        <fullName evidence="3">FecR family protein</fullName>
    </submittedName>
</protein>
<sequence length="345" mass="39264">MKDRKEELLTNPEFVRWVRNPDAALDAYWQKWLKANPHRRDELLLAREILKGLKKETTSSQLEEKENILNNILSQSPEVKVSKNTPEKPGKGTPIRILTQVSRIAAIILLAVALSWMTNYFLNQGQQDIPAQIATLSKETPFGEKLKFKLPDGTIVWLNSGSKISYPEKFSENQRQVHLEGEGFFDVAENPNKPFKVVSGELTTIALGTSFNISHMGNNKLDIALLTGKVKIQNSQTRENILLVPGQELKYIPNEGKTNVGNFDPIEVAGWKDGILSFKNADVQEVIQKLERWYGINISTSGQPKRNWNLTGKYKNESLKIVLERIAYVENFQYSQKDKQVIIKF</sequence>
<dbReference type="InterPro" id="IPR012373">
    <property type="entry name" value="Ferrdict_sens_TM"/>
</dbReference>
<dbReference type="InterPro" id="IPR006860">
    <property type="entry name" value="FecR"/>
</dbReference>
<dbReference type="PANTHER" id="PTHR30273">
    <property type="entry name" value="PERIPLASMIC SIGNAL SENSOR AND SIGMA FACTOR ACTIVATOR FECR-RELATED"/>
    <property type="match status" value="1"/>
</dbReference>
<keyword evidence="4" id="KW-1185">Reference proteome</keyword>
<feature type="domain" description="FecR protein" evidence="1">
    <location>
        <begin position="139"/>
        <end position="231"/>
    </location>
</feature>
<name>A0ABV5J3H5_9BACT</name>
<feature type="domain" description="Protein FecR C-terminal" evidence="2">
    <location>
        <begin position="276"/>
        <end position="343"/>
    </location>
</feature>
<dbReference type="Pfam" id="PF04773">
    <property type="entry name" value="FecR"/>
    <property type="match status" value="1"/>
</dbReference>
<gene>
    <name evidence="3" type="ORF">ACFFUR_05515</name>
</gene>
<dbReference type="Gene3D" id="3.55.50.30">
    <property type="match status" value="1"/>
</dbReference>
<comment type="caution">
    <text evidence="3">The sequence shown here is derived from an EMBL/GenBank/DDBJ whole genome shotgun (WGS) entry which is preliminary data.</text>
</comment>
<dbReference type="PANTHER" id="PTHR30273:SF2">
    <property type="entry name" value="PROTEIN FECR"/>
    <property type="match status" value="1"/>
</dbReference>
<dbReference type="InterPro" id="IPR032508">
    <property type="entry name" value="FecR_C"/>
</dbReference>